<dbReference type="EMBL" id="JANYMP010000009">
    <property type="protein sequence ID" value="MCS7479168.1"/>
    <property type="molecule type" value="Genomic_DNA"/>
</dbReference>
<proteinExistence type="predicted"/>
<evidence type="ECO:0000313" key="2">
    <source>
        <dbReference type="Proteomes" id="UP001141259"/>
    </source>
</evidence>
<evidence type="ECO:0000313" key="1">
    <source>
        <dbReference type="EMBL" id="MCS7479168.1"/>
    </source>
</evidence>
<organism evidence="1 2">
    <name type="scientific">Umezawaea endophytica</name>
    <dbReference type="NCBI Taxonomy" id="1654476"/>
    <lineage>
        <taxon>Bacteria</taxon>
        <taxon>Bacillati</taxon>
        <taxon>Actinomycetota</taxon>
        <taxon>Actinomycetes</taxon>
        <taxon>Pseudonocardiales</taxon>
        <taxon>Pseudonocardiaceae</taxon>
        <taxon>Umezawaea</taxon>
    </lineage>
</organism>
<dbReference type="AlphaFoldDB" id="A0A9X2VPQ2"/>
<keyword evidence="2" id="KW-1185">Reference proteome</keyword>
<reference evidence="1" key="1">
    <citation type="submission" date="2022-08" db="EMBL/GenBank/DDBJ databases">
        <authorList>
            <person name="Tistechok S."/>
            <person name="Samborskyy M."/>
            <person name="Roman I."/>
        </authorList>
    </citation>
    <scope>NUCLEOTIDE SEQUENCE</scope>
    <source>
        <strain evidence="1">DSM 103496</strain>
    </source>
</reference>
<accession>A0A9X2VPQ2</accession>
<comment type="caution">
    <text evidence="1">The sequence shown here is derived from an EMBL/GenBank/DDBJ whole genome shotgun (WGS) entry which is preliminary data.</text>
</comment>
<evidence type="ECO:0008006" key="3">
    <source>
        <dbReference type="Google" id="ProtNLM"/>
    </source>
</evidence>
<protein>
    <recommendedName>
        <fullName evidence="3">Tetratricopeptide repeat protein</fullName>
    </recommendedName>
</protein>
<gene>
    <name evidence="1" type="ORF">NZH93_20090</name>
</gene>
<sequence length="162" mass="17691">MSGHLDHAAQRYDLLASDQRLGDRDRTRARLWVGTALSKKNNGDTHAVTAMTTAARGFDDLDEPEDWAVAQQKLALAHRGIGDLGAALRHIDTARNAALVDTPMQLVRLDTAHAHILLSDRHTADLGLAMLSEASHRAARYGLSHQLASITTIQGAFQRQSR</sequence>
<dbReference type="Proteomes" id="UP001141259">
    <property type="component" value="Unassembled WGS sequence"/>
</dbReference>
<name>A0A9X2VPQ2_9PSEU</name>
<dbReference type="RefSeq" id="WP_259624674.1">
    <property type="nucleotide sequence ID" value="NZ_JANYMP010000009.1"/>
</dbReference>